<reference evidence="1 2" key="1">
    <citation type="journal article" date="2020" name="ISME J.">
        <title>Uncovering the hidden diversity of litter-decomposition mechanisms in mushroom-forming fungi.</title>
        <authorList>
            <person name="Floudas D."/>
            <person name="Bentzer J."/>
            <person name="Ahren D."/>
            <person name="Johansson T."/>
            <person name="Persson P."/>
            <person name="Tunlid A."/>
        </authorList>
    </citation>
    <scope>NUCLEOTIDE SEQUENCE [LARGE SCALE GENOMIC DNA]</scope>
    <source>
        <strain evidence="1 2">CBS 146.42</strain>
    </source>
</reference>
<keyword evidence="2" id="KW-1185">Reference proteome</keyword>
<gene>
    <name evidence="1" type="ORF">D9756_005728</name>
</gene>
<dbReference type="OrthoDB" id="3002717at2759"/>
<proteinExistence type="predicted"/>
<dbReference type="EMBL" id="JAACJO010000008">
    <property type="protein sequence ID" value="KAF5354835.1"/>
    <property type="molecule type" value="Genomic_DNA"/>
</dbReference>
<organism evidence="1 2">
    <name type="scientific">Leucocoprinus leucothites</name>
    <dbReference type="NCBI Taxonomy" id="201217"/>
    <lineage>
        <taxon>Eukaryota</taxon>
        <taxon>Fungi</taxon>
        <taxon>Dikarya</taxon>
        <taxon>Basidiomycota</taxon>
        <taxon>Agaricomycotina</taxon>
        <taxon>Agaricomycetes</taxon>
        <taxon>Agaricomycetidae</taxon>
        <taxon>Agaricales</taxon>
        <taxon>Agaricineae</taxon>
        <taxon>Agaricaceae</taxon>
        <taxon>Leucocoprinus</taxon>
    </lineage>
</organism>
<dbReference type="AlphaFoldDB" id="A0A8H5FYY3"/>
<protein>
    <submittedName>
        <fullName evidence="1">Uncharacterized protein</fullName>
    </submittedName>
</protein>
<evidence type="ECO:0000313" key="1">
    <source>
        <dbReference type="EMBL" id="KAF5354835.1"/>
    </source>
</evidence>
<accession>A0A8H5FYY3</accession>
<name>A0A8H5FYY3_9AGAR</name>
<dbReference type="Proteomes" id="UP000559027">
    <property type="component" value="Unassembled WGS sequence"/>
</dbReference>
<sequence>MAWPDETTIGSDIAGMVEYPTDVIHFNYSCAWEAWQLWSDPLPDLPCTGGFLTLYRYLDVQPDGRLAMVVFGTNSSLPVNPDESKRSFLNLNKLPTLYHPLGLTLNNSRGDPSKCTSPLSTVLYCDPRIQVSGGCAQLSPDKSLRLAASGSSRIGNIPDEAVTTLFTSALLGILDTDDDAVNQWIGVQTLDMFPSTPSDQDFLKYPSGVPLHNITTINSKFNDYVLSASKAFVDGLYATSHNQSDLVPQTRLIVGTGEVHRHGLTSDKRLGILSLCLSIACAVLYELLVRWIAVRGGELFEFISLPPVIATERRNRPCRCNRVSWC</sequence>
<comment type="caution">
    <text evidence="1">The sequence shown here is derived from an EMBL/GenBank/DDBJ whole genome shotgun (WGS) entry which is preliminary data.</text>
</comment>
<evidence type="ECO:0000313" key="2">
    <source>
        <dbReference type="Proteomes" id="UP000559027"/>
    </source>
</evidence>